<dbReference type="Proteomes" id="UP000193067">
    <property type="component" value="Unassembled WGS sequence"/>
</dbReference>
<sequence>MSTFPCGRGRSSSRDSVGSASTPRSPPLESWTAGQATAPSTTASAEPAAYFWPWVYALGLPSREPLLQQRSPGRRASRPIKVICRQPRQGVRSRGELGGAQLWSLWEALAALLCARFLGLRVPARDREWVGPWDDSPRNNGANVATLVGLLGVLCGK</sequence>
<proteinExistence type="predicted"/>
<accession>A0A1Y2IYR5</accession>
<organism evidence="2 3">
    <name type="scientific">Trametes coccinea (strain BRFM310)</name>
    <name type="common">Pycnoporus coccineus</name>
    <dbReference type="NCBI Taxonomy" id="1353009"/>
    <lineage>
        <taxon>Eukaryota</taxon>
        <taxon>Fungi</taxon>
        <taxon>Dikarya</taxon>
        <taxon>Basidiomycota</taxon>
        <taxon>Agaricomycotina</taxon>
        <taxon>Agaricomycetes</taxon>
        <taxon>Polyporales</taxon>
        <taxon>Polyporaceae</taxon>
        <taxon>Trametes</taxon>
    </lineage>
</organism>
<keyword evidence="3" id="KW-1185">Reference proteome</keyword>
<feature type="region of interest" description="Disordered" evidence="1">
    <location>
        <begin position="1"/>
        <end position="39"/>
    </location>
</feature>
<reference evidence="2 3" key="1">
    <citation type="journal article" date="2015" name="Biotechnol. Biofuels">
        <title>Enhanced degradation of softwood versus hardwood by the white-rot fungus Pycnoporus coccineus.</title>
        <authorList>
            <person name="Couturier M."/>
            <person name="Navarro D."/>
            <person name="Chevret D."/>
            <person name="Henrissat B."/>
            <person name="Piumi F."/>
            <person name="Ruiz-Duenas F.J."/>
            <person name="Martinez A.T."/>
            <person name="Grigoriev I.V."/>
            <person name="Riley R."/>
            <person name="Lipzen A."/>
            <person name="Berrin J.G."/>
            <person name="Master E.R."/>
            <person name="Rosso M.N."/>
        </authorList>
    </citation>
    <scope>NUCLEOTIDE SEQUENCE [LARGE SCALE GENOMIC DNA]</scope>
    <source>
        <strain evidence="2 3">BRFM310</strain>
    </source>
</reference>
<dbReference type="AlphaFoldDB" id="A0A1Y2IYR5"/>
<evidence type="ECO:0000313" key="2">
    <source>
        <dbReference type="EMBL" id="OSD06248.1"/>
    </source>
</evidence>
<gene>
    <name evidence="2" type="ORF">PYCCODRAFT_1094869</name>
</gene>
<dbReference type="EMBL" id="KZ084091">
    <property type="protein sequence ID" value="OSD06248.1"/>
    <property type="molecule type" value="Genomic_DNA"/>
</dbReference>
<evidence type="ECO:0000313" key="3">
    <source>
        <dbReference type="Proteomes" id="UP000193067"/>
    </source>
</evidence>
<protein>
    <submittedName>
        <fullName evidence="2">Uncharacterized protein</fullName>
    </submittedName>
</protein>
<name>A0A1Y2IYR5_TRAC3</name>
<evidence type="ECO:0000256" key="1">
    <source>
        <dbReference type="SAM" id="MobiDB-lite"/>
    </source>
</evidence>
<feature type="compositionally biased region" description="Low complexity" evidence="1">
    <location>
        <begin position="7"/>
        <end position="21"/>
    </location>
</feature>